<dbReference type="Gramene" id="PGSC0003DMT400085757">
    <property type="protein sequence ID" value="PGSC0003DMT400085757"/>
    <property type="gene ID" value="PGSC0003DMG400035328"/>
</dbReference>
<feature type="region of interest" description="Disordered" evidence="1">
    <location>
        <begin position="1"/>
        <end position="56"/>
    </location>
</feature>
<reference evidence="3" key="1">
    <citation type="journal article" date="2011" name="Nature">
        <title>Genome sequence and analysis of the tuber crop potato.</title>
        <authorList>
            <consortium name="The Potato Genome Sequencing Consortium"/>
        </authorList>
    </citation>
    <scope>NUCLEOTIDE SEQUENCE [LARGE SCALE GENOMIC DNA]</scope>
    <source>
        <strain evidence="3">cv. DM1-3 516 R44</strain>
    </source>
</reference>
<keyword evidence="3" id="KW-1185">Reference proteome</keyword>
<dbReference type="EnsemblPlants" id="PGSC0003DMT400085757">
    <property type="protein sequence ID" value="PGSC0003DMT400085757"/>
    <property type="gene ID" value="PGSC0003DMG400035328"/>
</dbReference>
<dbReference type="HOGENOM" id="CLU_2296638_0_0_1"/>
<feature type="compositionally biased region" description="Polar residues" evidence="1">
    <location>
        <begin position="24"/>
        <end position="36"/>
    </location>
</feature>
<dbReference type="AlphaFoldDB" id="M1DA75"/>
<sequence>MAAPSGSGTAIPPEVTPGTETRDQTNAPGTDAQTDGATAVPSPGGENQFGDKKEQSACRRTVPSCSALSPKVTEPEFAEGQCRNEMNQTKGRIAEWIDDPD</sequence>
<proteinExistence type="predicted"/>
<accession>M1DA75</accession>
<dbReference type="Proteomes" id="UP000011115">
    <property type="component" value="Unassembled WGS sequence"/>
</dbReference>
<evidence type="ECO:0000313" key="3">
    <source>
        <dbReference type="Proteomes" id="UP000011115"/>
    </source>
</evidence>
<name>M1DA75_SOLTU</name>
<reference evidence="2" key="2">
    <citation type="submission" date="2015-06" db="UniProtKB">
        <authorList>
            <consortium name="EnsemblPlants"/>
        </authorList>
    </citation>
    <scope>IDENTIFICATION</scope>
    <source>
        <strain evidence="2">DM1-3 516 R44</strain>
    </source>
</reference>
<evidence type="ECO:0000313" key="2">
    <source>
        <dbReference type="EnsemblPlants" id="PGSC0003DMT400085757"/>
    </source>
</evidence>
<protein>
    <recommendedName>
        <fullName evidence="4">Integrase core domain containing protein</fullName>
    </recommendedName>
</protein>
<organism evidence="2 3">
    <name type="scientific">Solanum tuberosum</name>
    <name type="common">Potato</name>
    <dbReference type="NCBI Taxonomy" id="4113"/>
    <lineage>
        <taxon>Eukaryota</taxon>
        <taxon>Viridiplantae</taxon>
        <taxon>Streptophyta</taxon>
        <taxon>Embryophyta</taxon>
        <taxon>Tracheophyta</taxon>
        <taxon>Spermatophyta</taxon>
        <taxon>Magnoliopsida</taxon>
        <taxon>eudicotyledons</taxon>
        <taxon>Gunneridae</taxon>
        <taxon>Pentapetalae</taxon>
        <taxon>asterids</taxon>
        <taxon>lamiids</taxon>
        <taxon>Solanales</taxon>
        <taxon>Solanaceae</taxon>
        <taxon>Solanoideae</taxon>
        <taxon>Solaneae</taxon>
        <taxon>Solanum</taxon>
    </lineage>
</organism>
<evidence type="ECO:0008006" key="4">
    <source>
        <dbReference type="Google" id="ProtNLM"/>
    </source>
</evidence>
<evidence type="ECO:0000256" key="1">
    <source>
        <dbReference type="SAM" id="MobiDB-lite"/>
    </source>
</evidence>
<dbReference type="InParanoid" id="M1DA75"/>
<dbReference type="PaxDb" id="4113-PGSC0003DMT400085757"/>